<accession>A0A225W5F9</accession>
<protein>
    <submittedName>
        <fullName evidence="2">Uncharacterized protein</fullName>
    </submittedName>
</protein>
<keyword evidence="1" id="KW-0472">Membrane</keyword>
<evidence type="ECO:0000313" key="3">
    <source>
        <dbReference type="Proteomes" id="UP000198211"/>
    </source>
</evidence>
<name>A0A225W5F9_9STRA</name>
<evidence type="ECO:0000256" key="1">
    <source>
        <dbReference type="SAM" id="Phobius"/>
    </source>
</evidence>
<feature type="transmembrane region" description="Helical" evidence="1">
    <location>
        <begin position="39"/>
        <end position="59"/>
    </location>
</feature>
<gene>
    <name evidence="2" type="ORF">PHMEG_00014407</name>
</gene>
<organism evidence="2 3">
    <name type="scientific">Phytophthora megakarya</name>
    <dbReference type="NCBI Taxonomy" id="4795"/>
    <lineage>
        <taxon>Eukaryota</taxon>
        <taxon>Sar</taxon>
        <taxon>Stramenopiles</taxon>
        <taxon>Oomycota</taxon>
        <taxon>Peronosporomycetes</taxon>
        <taxon>Peronosporales</taxon>
        <taxon>Peronosporaceae</taxon>
        <taxon>Phytophthora</taxon>
    </lineage>
</organism>
<evidence type="ECO:0000313" key="2">
    <source>
        <dbReference type="EMBL" id="OWZ12438.1"/>
    </source>
</evidence>
<keyword evidence="1" id="KW-1133">Transmembrane helix</keyword>
<reference evidence="3" key="1">
    <citation type="submission" date="2017-03" db="EMBL/GenBank/DDBJ databases">
        <title>Phytopthora megakarya and P. palmivora, two closely related causual agents of cacao black pod achieved similar genome size and gene model numbers by different mechanisms.</title>
        <authorList>
            <person name="Ali S."/>
            <person name="Shao J."/>
            <person name="Larry D.J."/>
            <person name="Kronmiller B."/>
            <person name="Shen D."/>
            <person name="Strem M.D."/>
            <person name="Melnick R.L."/>
            <person name="Guiltinan M.J."/>
            <person name="Tyler B.M."/>
            <person name="Meinhardt L.W."/>
            <person name="Bailey B.A."/>
        </authorList>
    </citation>
    <scope>NUCLEOTIDE SEQUENCE [LARGE SCALE GENOMIC DNA]</scope>
    <source>
        <strain evidence="3">zdho120</strain>
    </source>
</reference>
<keyword evidence="1" id="KW-0812">Transmembrane</keyword>
<comment type="caution">
    <text evidence="2">The sequence shown here is derived from an EMBL/GenBank/DDBJ whole genome shotgun (WGS) entry which is preliminary data.</text>
</comment>
<sequence length="341" mass="38927">MGERIWYPVMTYGILWRFPEGLVCHMKNDQSGDRPRDPLYANTLQPAICLILALAIYWATTTFDEVNRLFLGSDQSRGANPFDLGTHLMRKSAVAFFATCTTVCPSSTVVHLRAGWSHGGVKIFISDMKQQVICMWEERLQVFRLEYQSFERVLEISVSHHWYTIYHTYKLTSGLSIPFSKQRYFKMKVHSKYRTELGHELTVLWPLLCDAFSRRIEWTGAAMTESGRAGNITEASIRSDGDEDKELLIPSTRTHQMKLVLKPKNKPMRKTIARVNENNRSTERVLSVRRQAAPDNPDVTQLFSKLTASIEAANATQQATAEELLQSISGLHQITQKPTLK</sequence>
<proteinExistence type="predicted"/>
<dbReference type="AlphaFoldDB" id="A0A225W5F9"/>
<dbReference type="EMBL" id="NBNE01001848">
    <property type="protein sequence ID" value="OWZ12438.1"/>
    <property type="molecule type" value="Genomic_DNA"/>
</dbReference>
<dbReference type="Proteomes" id="UP000198211">
    <property type="component" value="Unassembled WGS sequence"/>
</dbReference>
<keyword evidence="3" id="KW-1185">Reference proteome</keyword>